<evidence type="ECO:0000313" key="1">
    <source>
        <dbReference type="EMBL" id="KAK4214112.1"/>
    </source>
</evidence>
<sequence>MASHAPNTQLIATPRETPNDIYEEILLINERLEPVLGQVERLRKYKLLHEHFNKVPLDERQLDADYWEFAEQSTEDTGQILDWGNSLGLSDDLIFDTELDKAWTEKTTIEADQQRARHMFDMVARPMIKKLGVLDLPNELLLKIFKCLEDFEIDWADTLGWNTWPGNRNKEAIKNSRLVCRRFCDLSSQFLVRLIRVAPNMESVSRLEDISRHPTISKGVAEVWLAPNFHSPSLDDLQRFTSYILSQLNLVPTHAFDEPRSDCSFQENLLRVRHLTETVENTGNTAQPAKRLRRSEDPFVERLRQVFAKYQNILHTEKLLMLGSGRFVARVTEAIARMPHARNLTIDDGETVTDYEPWERWVVGSRRRAASRFRWFDRDGEPKGSQLTWDHVEQFILAPIVDLPYHVLPPDYMYKFIVPMLTSLHTSGVFLNSLELRLAYPTHYAHLEPANMGTGGREQWTAAMQRLKCFVFSLRGANRNIFGDDAADVHGLHQFLAATLDTSSLEQLHLCAFPGTPVRYDPEMIGMINLAEVMGTSRPRPRLDHIRLDWVVFDANRFREIIRHPFAPSLSEIRLDNVCLLVDGDRDRAFEAEAWRHVLDQLREKRPAAASVTNPTLPVFPHWNMTTLYSRIFDHNDKFRHRSIPDDLPWDGRFNNAQYYLESAAGGWEFPNPFDLYIVQGHADHPNGGL</sequence>
<reference evidence="1" key="2">
    <citation type="submission" date="2023-05" db="EMBL/GenBank/DDBJ databases">
        <authorList>
            <consortium name="Lawrence Berkeley National Laboratory"/>
            <person name="Steindorff A."/>
            <person name="Hensen N."/>
            <person name="Bonometti L."/>
            <person name="Westerberg I."/>
            <person name="Brannstrom I.O."/>
            <person name="Guillou S."/>
            <person name="Cros-Aarteil S."/>
            <person name="Calhoun S."/>
            <person name="Haridas S."/>
            <person name="Kuo A."/>
            <person name="Mondo S."/>
            <person name="Pangilinan J."/>
            <person name="Riley R."/>
            <person name="Labutti K."/>
            <person name="Andreopoulos B."/>
            <person name="Lipzen A."/>
            <person name="Chen C."/>
            <person name="Yanf M."/>
            <person name="Daum C."/>
            <person name="Ng V."/>
            <person name="Clum A."/>
            <person name="Ohm R."/>
            <person name="Martin F."/>
            <person name="Silar P."/>
            <person name="Natvig D."/>
            <person name="Lalanne C."/>
            <person name="Gautier V."/>
            <person name="Ament-Velasquez S.L."/>
            <person name="Kruys A."/>
            <person name="Hutchinson M.I."/>
            <person name="Powell A.J."/>
            <person name="Barry K."/>
            <person name="Miller A.N."/>
            <person name="Grigoriev I.V."/>
            <person name="Debuchy R."/>
            <person name="Gladieux P."/>
            <person name="Thoren M.H."/>
            <person name="Johannesson H."/>
        </authorList>
    </citation>
    <scope>NUCLEOTIDE SEQUENCE</scope>
    <source>
        <strain evidence="1">PSN293</strain>
    </source>
</reference>
<dbReference type="EMBL" id="MU858098">
    <property type="protein sequence ID" value="KAK4214112.1"/>
    <property type="molecule type" value="Genomic_DNA"/>
</dbReference>
<organism evidence="1 2">
    <name type="scientific">Rhypophila decipiens</name>
    <dbReference type="NCBI Taxonomy" id="261697"/>
    <lineage>
        <taxon>Eukaryota</taxon>
        <taxon>Fungi</taxon>
        <taxon>Dikarya</taxon>
        <taxon>Ascomycota</taxon>
        <taxon>Pezizomycotina</taxon>
        <taxon>Sordariomycetes</taxon>
        <taxon>Sordariomycetidae</taxon>
        <taxon>Sordariales</taxon>
        <taxon>Naviculisporaceae</taxon>
        <taxon>Rhypophila</taxon>
    </lineage>
</organism>
<evidence type="ECO:0000313" key="2">
    <source>
        <dbReference type="Proteomes" id="UP001301769"/>
    </source>
</evidence>
<proteinExistence type="predicted"/>
<reference evidence="1" key="1">
    <citation type="journal article" date="2023" name="Mol. Phylogenet. Evol.">
        <title>Genome-scale phylogeny and comparative genomics of the fungal order Sordariales.</title>
        <authorList>
            <person name="Hensen N."/>
            <person name="Bonometti L."/>
            <person name="Westerberg I."/>
            <person name="Brannstrom I.O."/>
            <person name="Guillou S."/>
            <person name="Cros-Aarteil S."/>
            <person name="Calhoun S."/>
            <person name="Haridas S."/>
            <person name="Kuo A."/>
            <person name="Mondo S."/>
            <person name="Pangilinan J."/>
            <person name="Riley R."/>
            <person name="LaButti K."/>
            <person name="Andreopoulos B."/>
            <person name="Lipzen A."/>
            <person name="Chen C."/>
            <person name="Yan M."/>
            <person name="Daum C."/>
            <person name="Ng V."/>
            <person name="Clum A."/>
            <person name="Steindorff A."/>
            <person name="Ohm R.A."/>
            <person name="Martin F."/>
            <person name="Silar P."/>
            <person name="Natvig D.O."/>
            <person name="Lalanne C."/>
            <person name="Gautier V."/>
            <person name="Ament-Velasquez S.L."/>
            <person name="Kruys A."/>
            <person name="Hutchinson M.I."/>
            <person name="Powell A.J."/>
            <person name="Barry K."/>
            <person name="Miller A.N."/>
            <person name="Grigoriev I.V."/>
            <person name="Debuchy R."/>
            <person name="Gladieux P."/>
            <person name="Hiltunen Thoren M."/>
            <person name="Johannesson H."/>
        </authorList>
    </citation>
    <scope>NUCLEOTIDE SEQUENCE</scope>
    <source>
        <strain evidence="1">PSN293</strain>
    </source>
</reference>
<keyword evidence="2" id="KW-1185">Reference proteome</keyword>
<dbReference type="AlphaFoldDB" id="A0AAN6YCI5"/>
<protein>
    <recommendedName>
        <fullName evidence="3">F-box domain-containing protein</fullName>
    </recommendedName>
</protein>
<comment type="caution">
    <text evidence="1">The sequence shown here is derived from an EMBL/GenBank/DDBJ whole genome shotgun (WGS) entry which is preliminary data.</text>
</comment>
<evidence type="ECO:0008006" key="3">
    <source>
        <dbReference type="Google" id="ProtNLM"/>
    </source>
</evidence>
<accession>A0AAN6YCI5</accession>
<gene>
    <name evidence="1" type="ORF">QBC37DRAFT_482480</name>
</gene>
<dbReference type="Proteomes" id="UP001301769">
    <property type="component" value="Unassembled WGS sequence"/>
</dbReference>
<name>A0AAN6YCI5_9PEZI</name>